<gene>
    <name evidence="1" type="ORF">SAMN05421753_11517</name>
</gene>
<organism evidence="1 2">
    <name type="scientific">Planctomicrobium piriforme</name>
    <dbReference type="NCBI Taxonomy" id="1576369"/>
    <lineage>
        <taxon>Bacteria</taxon>
        <taxon>Pseudomonadati</taxon>
        <taxon>Planctomycetota</taxon>
        <taxon>Planctomycetia</taxon>
        <taxon>Planctomycetales</taxon>
        <taxon>Planctomycetaceae</taxon>
        <taxon>Planctomicrobium</taxon>
    </lineage>
</organism>
<protein>
    <submittedName>
        <fullName evidence="1">Uncharacterized protein</fullName>
    </submittedName>
</protein>
<dbReference type="RefSeq" id="WP_092053230.1">
    <property type="nucleotide sequence ID" value="NZ_FOQD01000015.1"/>
</dbReference>
<evidence type="ECO:0000313" key="2">
    <source>
        <dbReference type="Proteomes" id="UP000199518"/>
    </source>
</evidence>
<accession>A0A1I3N7H1</accession>
<reference evidence="2" key="1">
    <citation type="submission" date="2016-10" db="EMBL/GenBank/DDBJ databases">
        <authorList>
            <person name="Varghese N."/>
            <person name="Submissions S."/>
        </authorList>
    </citation>
    <scope>NUCLEOTIDE SEQUENCE [LARGE SCALE GENOMIC DNA]</scope>
    <source>
        <strain evidence="2">DSM 26348</strain>
    </source>
</reference>
<dbReference type="EMBL" id="FOQD01000015">
    <property type="protein sequence ID" value="SFJ05221.1"/>
    <property type="molecule type" value="Genomic_DNA"/>
</dbReference>
<keyword evidence="2" id="KW-1185">Reference proteome</keyword>
<dbReference type="Proteomes" id="UP000199518">
    <property type="component" value="Unassembled WGS sequence"/>
</dbReference>
<name>A0A1I3N7H1_9PLAN</name>
<sequence length="66" mass="7451">MNTRKPPIHTASQTAAAQAELAREPVSLRQLCNDLKGLERLDSIQATLQRDVRQKLDEQRKKTPGK</sequence>
<dbReference type="AlphaFoldDB" id="A0A1I3N7H1"/>
<proteinExistence type="predicted"/>
<evidence type="ECO:0000313" key="1">
    <source>
        <dbReference type="EMBL" id="SFJ05221.1"/>
    </source>
</evidence>